<comment type="similarity">
    <text evidence="1">Belongs to the glycosyltransferase 77 family.</text>
</comment>
<dbReference type="AlphaFoldDB" id="A0A7S2G147"/>
<feature type="compositionally biased region" description="Basic and acidic residues" evidence="2">
    <location>
        <begin position="9"/>
        <end position="19"/>
    </location>
</feature>
<sequence>MATVASVAAHKDGEVDARDPTPGAAADASAASSSSSTASSIASSIATSAASIATSVQATVGAASSSVITSAARRYGGGKAMSSAEAVQKVLDEAGLKAGMSDVEGLGEVTTAEAFHEALAPGEAVWLTFSNQAYMHFAQNWYMSVRRIGRHRQVVVAALDPQTLHTWRSLRVPVLDYTQFGDSSDFRGIGSDQARFRRMGAMKVAAFHQLLKLGRTVLVSDVDTVWLADPQPYLTSLSEREIDLGVTSDCLSREADENKRGDNKRFHPHGVWFCGHNPGNHFGATFNTGVLYMRPTEAAKKFTSEWNHLLLQPTDDWHMEDQRGFNQLVMTNFYPTVAAPGISDGSVVLAANRTLRLMPLPSRRFCSGHTFFVQQSGRNDACLNVHVTFTEGGVHGKLWRLQEAGLWELHPKGYWDTGRYLTITPPAIPTPLPPARIEPLADCRARLAAGAAPDPRYHGWWSPKDAETAPCKAETPQYDDRNKDHGVTITEAHAMSPRLQAHLKMADRYLVALRDGMILAYLLNRTFVFPQFGCLCDRSEWPDIMPTCRLENSDLEFPFGCPLNFLLNVHFMQGLEEDNGGRHGVPYRPHSFLRSEKLAPPIRDSTLNLTFVRSPLDVVEPQGTVSLPRGATDAEVIRKLGPSSRHDSTAIIYVRDSEDVLGGFEDEEEGEYIMNLLYSKALYGSWCCSRTNFHHPGATAFFNSPPRLPIGRDATSRREARKW</sequence>
<feature type="region of interest" description="Disordered" evidence="2">
    <location>
        <begin position="1"/>
        <end position="32"/>
    </location>
</feature>
<dbReference type="InterPro" id="IPR005069">
    <property type="entry name" value="Nucl-diP-sugar_transferase"/>
</dbReference>
<evidence type="ECO:0000256" key="2">
    <source>
        <dbReference type="SAM" id="MobiDB-lite"/>
    </source>
</evidence>
<protein>
    <recommendedName>
        <fullName evidence="3">Nucleotide-diphospho-sugar transferase domain-containing protein</fullName>
    </recommendedName>
</protein>
<dbReference type="GO" id="GO:0005794">
    <property type="term" value="C:Golgi apparatus"/>
    <property type="evidence" value="ECO:0007669"/>
    <property type="project" value="TreeGrafter"/>
</dbReference>
<reference evidence="4" key="1">
    <citation type="submission" date="2021-01" db="EMBL/GenBank/DDBJ databases">
        <authorList>
            <person name="Corre E."/>
            <person name="Pelletier E."/>
            <person name="Niang G."/>
            <person name="Scheremetjew M."/>
            <person name="Finn R."/>
            <person name="Kale V."/>
            <person name="Holt S."/>
            <person name="Cochrane G."/>
            <person name="Meng A."/>
            <person name="Brown T."/>
            <person name="Cohen L."/>
        </authorList>
    </citation>
    <scope>NUCLEOTIDE SEQUENCE</scope>
    <source>
        <strain evidence="4">UTEX LB 985</strain>
    </source>
</reference>
<evidence type="ECO:0000313" key="4">
    <source>
        <dbReference type="EMBL" id="CAD9426454.1"/>
    </source>
</evidence>
<organism evidence="4">
    <name type="scientific">Haptolina brevifila</name>
    <dbReference type="NCBI Taxonomy" id="156173"/>
    <lineage>
        <taxon>Eukaryota</taxon>
        <taxon>Haptista</taxon>
        <taxon>Haptophyta</taxon>
        <taxon>Prymnesiophyceae</taxon>
        <taxon>Prymnesiales</taxon>
        <taxon>Prymnesiaceae</taxon>
        <taxon>Haptolina</taxon>
    </lineage>
</organism>
<gene>
    <name evidence="4" type="ORF">CBRE1094_LOCUS9104</name>
</gene>
<dbReference type="PANTHER" id="PTHR46936:SF1">
    <property type="entry name" value="ARABINOSYLTRANSFERASE XEG113"/>
    <property type="match status" value="1"/>
</dbReference>
<name>A0A7S2G147_9EUKA</name>
<evidence type="ECO:0000259" key="3">
    <source>
        <dbReference type="Pfam" id="PF03407"/>
    </source>
</evidence>
<accession>A0A7S2G147</accession>
<dbReference type="Pfam" id="PF03407">
    <property type="entry name" value="Nucleotid_trans"/>
    <property type="match status" value="1"/>
</dbReference>
<proteinExistence type="inferred from homology"/>
<feature type="domain" description="Nucleotide-diphospho-sugar transferase" evidence="3">
    <location>
        <begin position="151"/>
        <end position="401"/>
    </location>
</feature>
<evidence type="ECO:0000256" key="1">
    <source>
        <dbReference type="ARBA" id="ARBA00007033"/>
    </source>
</evidence>
<dbReference type="PANTHER" id="PTHR46936">
    <property type="entry name" value="ARABINOSYLTRANSFERASE XEG113"/>
    <property type="match status" value="1"/>
</dbReference>
<dbReference type="EMBL" id="HBGU01016811">
    <property type="protein sequence ID" value="CAD9426454.1"/>
    <property type="molecule type" value="Transcribed_RNA"/>
</dbReference>
<dbReference type="GO" id="GO:0052636">
    <property type="term" value="F:arabinosyltransferase activity"/>
    <property type="evidence" value="ECO:0007669"/>
    <property type="project" value="TreeGrafter"/>
</dbReference>
<dbReference type="SUPFAM" id="SSF53448">
    <property type="entry name" value="Nucleotide-diphospho-sugar transferases"/>
    <property type="match status" value="1"/>
</dbReference>
<dbReference type="InterPro" id="IPR053250">
    <property type="entry name" value="Glycosyltransferase_77"/>
</dbReference>
<dbReference type="InterPro" id="IPR029044">
    <property type="entry name" value="Nucleotide-diphossugar_trans"/>
</dbReference>
<dbReference type="Gene3D" id="3.90.550.10">
    <property type="entry name" value="Spore Coat Polysaccharide Biosynthesis Protein SpsA, Chain A"/>
    <property type="match status" value="1"/>
</dbReference>